<feature type="region of interest" description="Disordered" evidence="3">
    <location>
        <begin position="303"/>
        <end position="377"/>
    </location>
</feature>
<name>A0A1V8T4J8_9PEZI</name>
<dbReference type="InterPro" id="IPR046347">
    <property type="entry name" value="bZIP_sf"/>
</dbReference>
<feature type="compositionally biased region" description="Polar residues" evidence="3">
    <location>
        <begin position="194"/>
        <end position="209"/>
    </location>
</feature>
<feature type="region of interest" description="Disordered" evidence="3">
    <location>
        <begin position="190"/>
        <end position="210"/>
    </location>
</feature>
<dbReference type="GO" id="GO:0001228">
    <property type="term" value="F:DNA-binding transcription activator activity, RNA polymerase II-specific"/>
    <property type="evidence" value="ECO:0007669"/>
    <property type="project" value="TreeGrafter"/>
</dbReference>
<comment type="subcellular location">
    <subcellularLocation>
        <location evidence="1">Nucleus</location>
    </subcellularLocation>
</comment>
<feature type="compositionally biased region" description="Low complexity" evidence="3">
    <location>
        <begin position="323"/>
        <end position="337"/>
    </location>
</feature>
<evidence type="ECO:0000256" key="1">
    <source>
        <dbReference type="ARBA" id="ARBA00004123"/>
    </source>
</evidence>
<dbReference type="InterPro" id="IPR050936">
    <property type="entry name" value="AP-1-like"/>
</dbReference>
<dbReference type="EMBL" id="NAJO01000017">
    <property type="protein sequence ID" value="OQO06345.1"/>
    <property type="molecule type" value="Genomic_DNA"/>
</dbReference>
<reference evidence="5" key="1">
    <citation type="submission" date="2017-03" db="EMBL/GenBank/DDBJ databases">
        <title>Genomes of endolithic fungi from Antarctica.</title>
        <authorList>
            <person name="Coleine C."/>
            <person name="Masonjones S."/>
            <person name="Stajich J.E."/>
        </authorList>
    </citation>
    <scope>NUCLEOTIDE SEQUENCE [LARGE SCALE GENOMIC DNA]</scope>
    <source>
        <strain evidence="5">CCFEE 5527</strain>
    </source>
</reference>
<dbReference type="AlphaFoldDB" id="A0A1V8T4J8"/>
<evidence type="ECO:0000313" key="5">
    <source>
        <dbReference type="Proteomes" id="UP000192596"/>
    </source>
</evidence>
<dbReference type="Proteomes" id="UP000192596">
    <property type="component" value="Unassembled WGS sequence"/>
</dbReference>
<dbReference type="GO" id="GO:0000976">
    <property type="term" value="F:transcription cis-regulatory region binding"/>
    <property type="evidence" value="ECO:0007669"/>
    <property type="project" value="InterPro"/>
</dbReference>
<comment type="caution">
    <text evidence="4">The sequence shown here is derived from an EMBL/GenBank/DDBJ whole genome shotgun (WGS) entry which is preliminary data.</text>
</comment>
<keyword evidence="5" id="KW-1185">Reference proteome</keyword>
<evidence type="ECO:0000256" key="2">
    <source>
        <dbReference type="ARBA" id="ARBA00023242"/>
    </source>
</evidence>
<feature type="compositionally biased region" description="Low complexity" evidence="3">
    <location>
        <begin position="440"/>
        <end position="465"/>
    </location>
</feature>
<dbReference type="OrthoDB" id="2590011at2759"/>
<evidence type="ECO:0000256" key="3">
    <source>
        <dbReference type="SAM" id="MobiDB-lite"/>
    </source>
</evidence>
<organism evidence="4 5">
    <name type="scientific">Cryoendolithus antarcticus</name>
    <dbReference type="NCBI Taxonomy" id="1507870"/>
    <lineage>
        <taxon>Eukaryota</taxon>
        <taxon>Fungi</taxon>
        <taxon>Dikarya</taxon>
        <taxon>Ascomycota</taxon>
        <taxon>Pezizomycotina</taxon>
        <taxon>Dothideomycetes</taxon>
        <taxon>Dothideomycetidae</taxon>
        <taxon>Cladosporiales</taxon>
        <taxon>Cladosporiaceae</taxon>
        <taxon>Cryoendolithus</taxon>
    </lineage>
</organism>
<feature type="compositionally biased region" description="Basic and acidic residues" evidence="3">
    <location>
        <begin position="338"/>
        <end position="368"/>
    </location>
</feature>
<dbReference type="CDD" id="cd14688">
    <property type="entry name" value="bZIP_YAP"/>
    <property type="match status" value="1"/>
</dbReference>
<evidence type="ECO:0008006" key="6">
    <source>
        <dbReference type="Google" id="ProtNLM"/>
    </source>
</evidence>
<dbReference type="SUPFAM" id="SSF57959">
    <property type="entry name" value="Leucine zipper domain"/>
    <property type="match status" value="1"/>
</dbReference>
<dbReference type="InParanoid" id="A0A1V8T4J8"/>
<keyword evidence="2" id="KW-0539">Nucleus</keyword>
<feature type="region of interest" description="Disordered" evidence="3">
    <location>
        <begin position="437"/>
        <end position="484"/>
    </location>
</feature>
<dbReference type="GO" id="GO:0090575">
    <property type="term" value="C:RNA polymerase II transcription regulator complex"/>
    <property type="evidence" value="ECO:0007669"/>
    <property type="project" value="TreeGrafter"/>
</dbReference>
<dbReference type="Gene3D" id="1.20.5.170">
    <property type="match status" value="1"/>
</dbReference>
<gene>
    <name evidence="4" type="ORF">B0A48_08934</name>
</gene>
<protein>
    <recommendedName>
        <fullName evidence="6">BZIP domain-containing protein</fullName>
    </recommendedName>
</protein>
<proteinExistence type="predicted"/>
<dbReference type="PANTHER" id="PTHR40621">
    <property type="entry name" value="TRANSCRIPTION FACTOR KAPC-RELATED"/>
    <property type="match status" value="1"/>
</dbReference>
<evidence type="ECO:0000313" key="4">
    <source>
        <dbReference type="EMBL" id="OQO06345.1"/>
    </source>
</evidence>
<dbReference type="PANTHER" id="PTHR40621:SF6">
    <property type="entry name" value="AP-1-LIKE TRANSCRIPTION FACTOR YAP1-RELATED"/>
    <property type="match status" value="1"/>
</dbReference>
<sequence>MIDKSFPNVVRELDGNEAVVNSSSGTVGGSSSTCLRLRGSARTGLYVLADEGRPPPTREERDPTYVDLTTCRQFMLENGDRVLYTGGGSNMKRFHERSDFIGKSVDLSPIGGAERVQVRIASHAPKLATSRTPLIGPLVYADIGHLFPVVSINDINTEFKDRTLQANMDYSSDMESFLVFVESLTEKYEHPSSPGETVATTSSPFQDQNPHACAPLLRRSRQETGSDLNFEYFIILDSRSLEDDTVLMVEAIRADEDDDADDAAAGSNSDPQVLRVLTLRAEMSLVNARFLYYTVEGTMREDIEGSEEEGNEDASGTALKTESSSPLSPLGMLSNLNPDKKQTKDGQPPKRRGPKPDSKPALTRRQELNRQAQRTHRERKELYIKALEQEVLRLKEIYASSSQERDAYAAENRKLRDLLAQHGISYDPLADPIAFSRPQSNYGPSSGSSMSGSYGPASEGTGSNFSPPPQSNGPGSGSVAASQRSLAQLPSNRLDYDQVGIDFVLTLERPCMDHMQYLLGRAHNPQDLPARHPLENADDGEYDHMSGHVLMATAPPKAHIMTKMAEPYPHQMPADLSTPTLAKLLDLSNRLPIDSTGEITPIMAWTMVLRDPRVAYLGERDFAKLKEGLVSQTRCYGFGAVIEEFEVQDALSTLYAEKTGNVYQRPAGAIERVPPVHGITGHMHEAMAT</sequence>
<accession>A0A1V8T4J8</accession>